<dbReference type="CDD" id="cd00644">
    <property type="entry name" value="HMG-CoA_reductase_classII"/>
    <property type="match status" value="1"/>
</dbReference>
<dbReference type="SUPFAM" id="SSF56542">
    <property type="entry name" value="Substrate-binding domain of HMG-CoA reductase"/>
    <property type="match status" value="1"/>
</dbReference>
<gene>
    <name evidence="4" type="ORF">ABM34_11675</name>
</gene>
<dbReference type="RefSeq" id="WP_048705931.1">
    <property type="nucleotide sequence ID" value="NZ_CP012034.1"/>
</dbReference>
<dbReference type="AlphaFoldDB" id="A0A0H4QJM5"/>
<dbReference type="PATRIC" id="fig|1007676.4.peg.2360"/>
<dbReference type="OrthoDB" id="9764892at2"/>
<dbReference type="NCBIfam" id="TIGR00532">
    <property type="entry name" value="HMG_CoA_R_NAD"/>
    <property type="match status" value="1"/>
</dbReference>
<dbReference type="InterPro" id="IPR023074">
    <property type="entry name" value="HMG_CoA_Rdtase_cat_sf"/>
</dbReference>
<dbReference type="PROSITE" id="PS50065">
    <property type="entry name" value="HMG_COA_REDUCTASE_4"/>
    <property type="match status" value="1"/>
</dbReference>
<keyword evidence="5" id="KW-1185">Reference proteome</keyword>
<dbReference type="UniPathway" id="UPA00257">
    <property type="reaction ID" value="UER00367"/>
</dbReference>
<dbReference type="EC" id="1.1.1.88" evidence="3"/>
<keyword evidence="3" id="KW-0520">NAD</keyword>
<sequence length="413" mass="44359">MKLYEMNNDQRIDYLVEHGNLNAEQADFLRAGDPLSLDLANSLSENQIGIFGLPYGFATDFLVNGKEYSVPMSIEEPSVIAAASNGAQRVKRNGGFTVETSQHIMYGQIVLENAGSDELDILTENSKLIKDLAISARPSLKRHGGGIYELSSSIIGDNVEIDLGVATGDAMGANIVNSMLEAISPKISELTGKDILCAILSNDGEHQVVKVKAEINFDDLKTKDMSGADVASRIVKLTKFAQLSKMRAVTHNKGIMNGVDAVLIATGNDFRAEEAAAHSYFADRREYKPFSDWNTVDNKLVGTLEMPVEIGTVGGAIKALPMAQISLAIMNINSSQELQAVIGSVGLANNLSALRALVTTGIQAGHMSLQSKSLAVSAGAKGEEISIISKQLNESKEYTLENATELLKKLRNN</sequence>
<evidence type="ECO:0000256" key="3">
    <source>
        <dbReference type="RuleBase" id="RU361219"/>
    </source>
</evidence>
<dbReference type="STRING" id="1007676.ABM34_11675"/>
<dbReference type="InterPro" id="IPR009029">
    <property type="entry name" value="HMG_CoA_Rdtase_sub-bd_dom_sf"/>
</dbReference>
<dbReference type="Gene3D" id="3.90.770.10">
    <property type="entry name" value="3-hydroxy-3-methylglutaryl-coenzyme A Reductase, Chain A, domain 2"/>
    <property type="match status" value="2"/>
</dbReference>
<accession>A0A0H4QJM5</accession>
<organism evidence="4 5">
    <name type="scientific">Companilactobacillus ginsenosidimutans</name>
    <dbReference type="NCBI Taxonomy" id="1007676"/>
    <lineage>
        <taxon>Bacteria</taxon>
        <taxon>Bacillati</taxon>
        <taxon>Bacillota</taxon>
        <taxon>Bacilli</taxon>
        <taxon>Lactobacillales</taxon>
        <taxon>Lactobacillaceae</taxon>
        <taxon>Companilactobacillus</taxon>
    </lineage>
</organism>
<dbReference type="PRINTS" id="PR00071">
    <property type="entry name" value="HMGCOARDTASE"/>
</dbReference>
<evidence type="ECO:0000313" key="5">
    <source>
        <dbReference type="Proteomes" id="UP000036106"/>
    </source>
</evidence>
<dbReference type="InterPro" id="IPR002202">
    <property type="entry name" value="HMG_CoA_Rdtase"/>
</dbReference>
<comment type="similarity">
    <text evidence="1 3">Belongs to the HMG-CoA reductase family.</text>
</comment>
<dbReference type="PANTHER" id="PTHR10572">
    <property type="entry name" value="3-HYDROXY-3-METHYLGLUTARYL-COENZYME A REDUCTASE"/>
    <property type="match status" value="1"/>
</dbReference>
<keyword evidence="2 3" id="KW-0560">Oxidoreductase</keyword>
<dbReference type="Gene3D" id="1.10.8.660">
    <property type="match status" value="1"/>
</dbReference>
<proteinExistence type="inferred from homology"/>
<dbReference type="EMBL" id="CP012034">
    <property type="protein sequence ID" value="AKP68127.1"/>
    <property type="molecule type" value="Genomic_DNA"/>
</dbReference>
<dbReference type="InterPro" id="IPR004553">
    <property type="entry name" value="HMG_CoA_Rdtase_bac-typ"/>
</dbReference>
<comment type="pathway">
    <text evidence="3">Metabolic intermediate metabolism; (R)-mevalonate degradation; (S)-3-hydroxy-3-methylglutaryl-CoA from (R)-mevalonate: step 1/1.</text>
</comment>
<name>A0A0H4QJM5_9LACO</name>
<dbReference type="KEGG" id="lgn:ABM34_11675"/>
<evidence type="ECO:0000313" key="4">
    <source>
        <dbReference type="EMBL" id="AKP68127.1"/>
    </source>
</evidence>
<dbReference type="GO" id="GO:0015936">
    <property type="term" value="P:coenzyme A metabolic process"/>
    <property type="evidence" value="ECO:0007669"/>
    <property type="project" value="InterPro"/>
</dbReference>
<reference evidence="5" key="1">
    <citation type="submission" date="2015-07" db="EMBL/GenBank/DDBJ databases">
        <title>Lactobacillus ginsenosidimutans/EMML 3141/ whole genome sequencing.</title>
        <authorList>
            <person name="Kim M.K."/>
            <person name="Im W.-T."/>
            <person name="Srinivasan S."/>
            <person name="Lee J.-J."/>
        </authorList>
    </citation>
    <scope>NUCLEOTIDE SEQUENCE [LARGE SCALE GENOMIC DNA]</scope>
    <source>
        <strain evidence="5">EMML 3041</strain>
    </source>
</reference>
<evidence type="ECO:0000256" key="2">
    <source>
        <dbReference type="ARBA" id="ARBA00023002"/>
    </source>
</evidence>
<dbReference type="GO" id="GO:0140643">
    <property type="term" value="F:hydroxymethylglutaryl-CoA reductase (NADH) activity"/>
    <property type="evidence" value="ECO:0007669"/>
    <property type="project" value="UniProtKB-EC"/>
</dbReference>
<dbReference type="Pfam" id="PF00368">
    <property type="entry name" value="HMG-CoA_red"/>
    <property type="match status" value="1"/>
</dbReference>
<evidence type="ECO:0000256" key="1">
    <source>
        <dbReference type="ARBA" id="ARBA00007661"/>
    </source>
</evidence>
<dbReference type="SUPFAM" id="SSF55035">
    <property type="entry name" value="NAD-binding domain of HMG-CoA reductase"/>
    <property type="match status" value="1"/>
</dbReference>
<dbReference type="Proteomes" id="UP000036106">
    <property type="component" value="Chromosome"/>
</dbReference>
<dbReference type="PANTHER" id="PTHR10572:SF24">
    <property type="entry name" value="3-HYDROXY-3-METHYLGLUTARYL-COENZYME A REDUCTASE"/>
    <property type="match status" value="1"/>
</dbReference>
<dbReference type="GO" id="GO:0004420">
    <property type="term" value="F:hydroxymethylglutaryl-CoA reductase (NADPH) activity"/>
    <property type="evidence" value="ECO:0007669"/>
    <property type="project" value="InterPro"/>
</dbReference>
<dbReference type="InterPro" id="IPR009023">
    <property type="entry name" value="HMG_CoA_Rdtase_NAD(P)-bd_sf"/>
</dbReference>
<comment type="catalytic activity">
    <reaction evidence="3">
        <text>(R)-mevalonate + 2 NAD(+) + CoA = (3S)-3-hydroxy-3-methylglutaryl-CoA + 2 NADH + 2 H(+)</text>
        <dbReference type="Rhea" id="RHEA:14833"/>
        <dbReference type="ChEBI" id="CHEBI:15378"/>
        <dbReference type="ChEBI" id="CHEBI:36464"/>
        <dbReference type="ChEBI" id="CHEBI:43074"/>
        <dbReference type="ChEBI" id="CHEBI:57287"/>
        <dbReference type="ChEBI" id="CHEBI:57540"/>
        <dbReference type="ChEBI" id="CHEBI:57945"/>
        <dbReference type="EC" id="1.1.1.88"/>
    </reaction>
</comment>
<protein>
    <recommendedName>
        <fullName evidence="3">3-hydroxy-3-methylglutaryl coenzyme A reductase</fullName>
        <shortName evidence="3">HMG-CoA reductase</shortName>
        <ecNumber evidence="3">1.1.1.88</ecNumber>
    </recommendedName>
</protein>